<accession>A0A0N8SN29</accession>
<dbReference type="InterPro" id="IPR012547">
    <property type="entry name" value="PDDEXK_9"/>
</dbReference>
<sequence>MGVSVGSLFDLGFVRNSKIEKEIDRKSVLHGISAESIAAYMDVLEELLADYQACDEFRTRNALGDFLRWEKYSPREWLIKMLSEEERDYWERFVVVRDNLKNNSLGETYSPAGLVAHLTHFLEGVCEKTCLSGEVVKAIQEKLSGFTRLRYRLEESGGVINLYLTDLNHLLCVVNSGVGYESHTEFGLVSIIVNSDDVLTLLEGVARETNVLTVSLKNERGRFERIQTRHAIDWCIGRLRTLIWKINKEDDLSLGRRVLTDLVECKDELEVFKRAIKYDNFLQGDGLAKTDIKNTRLRIRNISLRFKGVTEDHERHHVFEGLNSIENFLRLQFKMLLQRDEMYRDVIFSLSEIKRNNTLYIASNKKGKKVEFAFGEENLSAMLASNLKCMNFRVSNNITVRCEALAGNGRCDITVYQGSRTMAIIECKLAREGVSIESKVVDALDQLYARYSENEYADSGHGIQLFLIVFSHDRVFRSLAASVTEALCKYAARNILVYEQLGSSENGVTFSYEEKRGELFLRKKRVINLIVSNLEVDFHSRAKDRKNLKPYSL</sequence>
<name>A0A0N8SN29_PSESI</name>
<evidence type="ECO:0000313" key="2">
    <source>
        <dbReference type="Proteomes" id="UP000050554"/>
    </source>
</evidence>
<comment type="caution">
    <text evidence="1">The sequence shown here is derived from an EMBL/GenBank/DDBJ whole genome shotgun (WGS) entry which is preliminary data.</text>
</comment>
<organism evidence="1 2">
    <name type="scientific">Pseudomonas syringae pv. ribicola</name>
    <dbReference type="NCBI Taxonomy" id="55398"/>
    <lineage>
        <taxon>Bacteria</taxon>
        <taxon>Pseudomonadati</taxon>
        <taxon>Pseudomonadota</taxon>
        <taxon>Gammaproteobacteria</taxon>
        <taxon>Pseudomonadales</taxon>
        <taxon>Pseudomonadaceae</taxon>
        <taxon>Pseudomonas</taxon>
    </lineage>
</organism>
<protein>
    <submittedName>
        <fullName evidence="1">Uncharacterized protein</fullName>
    </submittedName>
</protein>
<reference evidence="1 2" key="1">
    <citation type="submission" date="2015-09" db="EMBL/GenBank/DDBJ databases">
        <title>Genome announcement of multiple Pseudomonas syringae strains.</title>
        <authorList>
            <person name="Thakur S."/>
            <person name="Wang P.W."/>
            <person name="Gong Y."/>
            <person name="Weir B.S."/>
            <person name="Guttman D.S."/>
        </authorList>
    </citation>
    <scope>NUCLEOTIDE SEQUENCE [LARGE SCALE GENOMIC DNA]</scope>
    <source>
        <strain evidence="1 2">ICMP3882</strain>
    </source>
</reference>
<dbReference type="EMBL" id="LJRF01000212">
    <property type="protein sequence ID" value="KPY42440.1"/>
    <property type="molecule type" value="Genomic_DNA"/>
</dbReference>
<dbReference type="AlphaFoldDB" id="A0A0N8SN29"/>
<dbReference type="Proteomes" id="UP000050554">
    <property type="component" value="Unassembled WGS sequence"/>
</dbReference>
<proteinExistence type="predicted"/>
<dbReference type="Pfam" id="PF08011">
    <property type="entry name" value="PDDEXK_9"/>
    <property type="match status" value="1"/>
</dbReference>
<evidence type="ECO:0000313" key="1">
    <source>
        <dbReference type="EMBL" id="KPY42440.1"/>
    </source>
</evidence>
<dbReference type="PATRIC" id="fig|55398.3.peg.4336"/>
<gene>
    <name evidence="1" type="ORF">ALO47_03454</name>
</gene>